<keyword evidence="3" id="KW-1185">Reference proteome</keyword>
<protein>
    <submittedName>
        <fullName evidence="2">Aminoglycoside phosphotransferase</fullName>
    </submittedName>
</protein>
<dbReference type="InterPro" id="IPR002575">
    <property type="entry name" value="Aminoglycoside_PTrfase"/>
</dbReference>
<dbReference type="AlphaFoldDB" id="A0A918F4U1"/>
<name>A0A918F4U1_9DEIO</name>
<comment type="caution">
    <text evidence="2">The sequence shown here is derived from an EMBL/GenBank/DDBJ whole genome shotgun (WGS) entry which is preliminary data.</text>
</comment>
<dbReference type="Proteomes" id="UP000603865">
    <property type="component" value="Unassembled WGS sequence"/>
</dbReference>
<dbReference type="InterPro" id="IPR052898">
    <property type="entry name" value="ACAD10-like"/>
</dbReference>
<accession>A0A918F4U1</accession>
<dbReference type="PANTHER" id="PTHR47829">
    <property type="entry name" value="HYDROLASE, PUTATIVE (AFU_ORTHOLOGUE AFUA_1G12880)-RELATED"/>
    <property type="match status" value="1"/>
</dbReference>
<dbReference type="EMBL" id="BMQL01000010">
    <property type="protein sequence ID" value="GGR08841.1"/>
    <property type="molecule type" value="Genomic_DNA"/>
</dbReference>
<dbReference type="Gene3D" id="3.30.200.20">
    <property type="entry name" value="Phosphorylase Kinase, domain 1"/>
    <property type="match status" value="1"/>
</dbReference>
<evidence type="ECO:0000259" key="1">
    <source>
        <dbReference type="Pfam" id="PF01636"/>
    </source>
</evidence>
<sequence>MPVDPSDTAAVRPGEELNLDALHGYLAAHLPGGVGTLEVRQFPGGHSNLTYLLKVGDTEYVLRRAPMGPVAPKAHDMVREFHLLSRIAPVFAAAPRPVLLCEDAGIVGAPFFLMERRRGVIVRTRLPREYEGIPDAPRRASQALVDTLASLHAIDTQAAGLDTLGRPEGFNRRQVEGWAGRWKRAETHPSPESGRVTSWLLSNIPPESAHTLVHNDYKLDNLMLDAHDPGAVVALLDWEMTAIGDPLVDLGLTLCYWTQRGFPEHMKTQIGEPGAALGFFTREEFLARYAQKSGRDVSHIGWYEVLGVFKLAVILQQIFARYHAGQTQDERFAPLGEQAQSLMREAARQIGSFLPHPPSPEHSA</sequence>
<evidence type="ECO:0000313" key="2">
    <source>
        <dbReference type="EMBL" id="GGR08841.1"/>
    </source>
</evidence>
<dbReference type="Gene3D" id="3.90.1200.10">
    <property type="match status" value="1"/>
</dbReference>
<reference evidence="2" key="1">
    <citation type="journal article" date="2014" name="Int. J. Syst. Evol. Microbiol.">
        <title>Complete genome sequence of Corynebacterium casei LMG S-19264T (=DSM 44701T), isolated from a smear-ripened cheese.</title>
        <authorList>
            <consortium name="US DOE Joint Genome Institute (JGI-PGF)"/>
            <person name="Walter F."/>
            <person name="Albersmeier A."/>
            <person name="Kalinowski J."/>
            <person name="Ruckert C."/>
        </authorList>
    </citation>
    <scope>NUCLEOTIDE SEQUENCE</scope>
    <source>
        <strain evidence="2">JCM 31311</strain>
    </source>
</reference>
<feature type="domain" description="Aminoglycoside phosphotransferase" evidence="1">
    <location>
        <begin position="38"/>
        <end position="263"/>
    </location>
</feature>
<dbReference type="CDD" id="cd05154">
    <property type="entry name" value="ACAD10_11_N-like"/>
    <property type="match status" value="1"/>
</dbReference>
<dbReference type="InterPro" id="IPR011009">
    <property type="entry name" value="Kinase-like_dom_sf"/>
</dbReference>
<gene>
    <name evidence="2" type="ORF">GCM10008957_22090</name>
</gene>
<proteinExistence type="predicted"/>
<dbReference type="Pfam" id="PF01636">
    <property type="entry name" value="APH"/>
    <property type="match status" value="1"/>
</dbReference>
<dbReference type="PANTHER" id="PTHR47829:SF1">
    <property type="entry name" value="HAD FAMILY PHOSPHATASE"/>
    <property type="match status" value="1"/>
</dbReference>
<organism evidence="2 3">
    <name type="scientific">Deinococcus ruber</name>
    <dbReference type="NCBI Taxonomy" id="1848197"/>
    <lineage>
        <taxon>Bacteria</taxon>
        <taxon>Thermotogati</taxon>
        <taxon>Deinococcota</taxon>
        <taxon>Deinococci</taxon>
        <taxon>Deinococcales</taxon>
        <taxon>Deinococcaceae</taxon>
        <taxon>Deinococcus</taxon>
    </lineage>
</organism>
<evidence type="ECO:0000313" key="3">
    <source>
        <dbReference type="Proteomes" id="UP000603865"/>
    </source>
</evidence>
<dbReference type="RefSeq" id="WP_189090299.1">
    <property type="nucleotide sequence ID" value="NZ_BMQL01000010.1"/>
</dbReference>
<dbReference type="SUPFAM" id="SSF56112">
    <property type="entry name" value="Protein kinase-like (PK-like)"/>
    <property type="match status" value="1"/>
</dbReference>
<dbReference type="InterPro" id="IPR041726">
    <property type="entry name" value="ACAD10_11_N"/>
</dbReference>
<reference evidence="2" key="2">
    <citation type="submission" date="2020-09" db="EMBL/GenBank/DDBJ databases">
        <authorList>
            <person name="Sun Q."/>
            <person name="Ohkuma M."/>
        </authorList>
    </citation>
    <scope>NUCLEOTIDE SEQUENCE</scope>
    <source>
        <strain evidence="2">JCM 31311</strain>
    </source>
</reference>